<feature type="signal peptide" evidence="1">
    <location>
        <begin position="1"/>
        <end position="17"/>
    </location>
</feature>
<accession>A0A4Q0YR45</accession>
<dbReference type="AlphaFoldDB" id="A0A4Q0YR45"/>
<comment type="caution">
    <text evidence="2">The sequence shown here is derived from an EMBL/GenBank/DDBJ whole genome shotgun (WGS) entry which is preliminary data.</text>
</comment>
<dbReference type="RefSeq" id="WP_129122518.1">
    <property type="nucleotide sequence ID" value="NZ_PEIB01000013.1"/>
</dbReference>
<evidence type="ECO:0000256" key="1">
    <source>
        <dbReference type="SAM" id="SignalP"/>
    </source>
</evidence>
<feature type="chain" id="PRO_5020279092" evidence="1">
    <location>
        <begin position="18"/>
        <end position="175"/>
    </location>
</feature>
<proteinExistence type="predicted"/>
<gene>
    <name evidence="2" type="ORF">CS022_12000</name>
</gene>
<keyword evidence="3" id="KW-1185">Reference proteome</keyword>
<organism evidence="2 3">
    <name type="scientific">Veronia nyctiphanis</name>
    <dbReference type="NCBI Taxonomy" id="1278244"/>
    <lineage>
        <taxon>Bacteria</taxon>
        <taxon>Pseudomonadati</taxon>
        <taxon>Pseudomonadota</taxon>
        <taxon>Gammaproteobacteria</taxon>
        <taxon>Vibrionales</taxon>
        <taxon>Vibrionaceae</taxon>
        <taxon>Veronia</taxon>
    </lineage>
</organism>
<name>A0A4Q0YR45_9GAMM</name>
<dbReference type="Proteomes" id="UP000290287">
    <property type="component" value="Unassembled WGS sequence"/>
</dbReference>
<dbReference type="OrthoDB" id="6384566at2"/>
<reference evidence="2 3" key="1">
    <citation type="submission" date="2017-10" db="EMBL/GenBank/DDBJ databases">
        <title>Nyctiphanis sp. nov., isolated from the stomach of the euphausiid Nyctiphanes simplex (Hansen, 1911) in the Gulf of California.</title>
        <authorList>
            <person name="Gomez-Gil B."/>
            <person name="Aguilar-Mendez M."/>
            <person name="Lopez-Cortes A."/>
            <person name="Gomez-Gutierrez J."/>
            <person name="Roque A."/>
            <person name="Lang E."/>
            <person name="Gonzalez-Castillo A."/>
        </authorList>
    </citation>
    <scope>NUCLEOTIDE SEQUENCE [LARGE SCALE GENOMIC DNA]</scope>
    <source>
        <strain evidence="2 3">CAIM 600</strain>
    </source>
</reference>
<evidence type="ECO:0000313" key="3">
    <source>
        <dbReference type="Proteomes" id="UP000290287"/>
    </source>
</evidence>
<dbReference type="EMBL" id="PEIB01000013">
    <property type="protein sequence ID" value="RXJ73075.1"/>
    <property type="molecule type" value="Genomic_DNA"/>
</dbReference>
<evidence type="ECO:0000313" key="2">
    <source>
        <dbReference type="EMBL" id="RXJ73075.1"/>
    </source>
</evidence>
<keyword evidence="1" id="KW-0732">Signal</keyword>
<protein>
    <submittedName>
        <fullName evidence="2">Uncharacterized protein</fullName>
    </submittedName>
</protein>
<sequence>MSRLYFLVAGFSFSAVAESIASFPKGWETWPVVKLSETLPADTVLPPDASLFIQEAVEAYSWINNGEGSPLTIRVNPKKIEEYKTHGPYSDGPTAVAVSEIPGMIWVTEHLSGFPVYGTYDRQGNDISHTHPSLDPDFCDKCHQTYQEICRNGTCTDLVMKSYSSSGGKQQTNDE</sequence>